<name>A0ABW4S1Z1_9RHOB</name>
<evidence type="ECO:0000313" key="2">
    <source>
        <dbReference type="EMBL" id="MFD1911078.1"/>
    </source>
</evidence>
<proteinExistence type="predicted"/>
<feature type="region of interest" description="Disordered" evidence="1">
    <location>
        <begin position="85"/>
        <end position="108"/>
    </location>
</feature>
<feature type="region of interest" description="Disordered" evidence="1">
    <location>
        <begin position="140"/>
        <end position="197"/>
    </location>
</feature>
<gene>
    <name evidence="2" type="ORF">ACFSGJ_02480</name>
</gene>
<evidence type="ECO:0000256" key="1">
    <source>
        <dbReference type="SAM" id="MobiDB-lite"/>
    </source>
</evidence>
<keyword evidence="3" id="KW-1185">Reference proteome</keyword>
<dbReference type="Proteomes" id="UP001597353">
    <property type="component" value="Unassembled WGS sequence"/>
</dbReference>
<accession>A0ABW4S1Z1</accession>
<organism evidence="2 3">
    <name type="scientific">Halodurantibacterium flavum</name>
    <dbReference type="NCBI Taxonomy" id="1382802"/>
    <lineage>
        <taxon>Bacteria</taxon>
        <taxon>Pseudomonadati</taxon>
        <taxon>Pseudomonadota</taxon>
        <taxon>Alphaproteobacteria</taxon>
        <taxon>Rhodobacterales</taxon>
        <taxon>Paracoccaceae</taxon>
        <taxon>Halodurantibacterium</taxon>
    </lineage>
</organism>
<protein>
    <submittedName>
        <fullName evidence="2">Uncharacterized protein</fullName>
    </submittedName>
</protein>
<dbReference type="EMBL" id="JBHUGH010000002">
    <property type="protein sequence ID" value="MFD1911078.1"/>
    <property type="molecule type" value="Genomic_DNA"/>
</dbReference>
<feature type="compositionally biased region" description="Basic and acidic residues" evidence="1">
    <location>
        <begin position="85"/>
        <end position="96"/>
    </location>
</feature>
<sequence>MKEPWQVRQKKMNIRTNFENFACSLEIDSVEAAPMDVPRTIRITRITPPAVIAAAIAIDARPANDSLFDDVIAIAKHMHWPIRNAERNPRSPEGRSRAQCPDFVTNRWPDRRSDQPIWAADLVTPSERLVDPMRVGFDPAGVIQSKSDDLSGGKAGETAPQACHRAQTVQVEHGVPGMTSEEQSRPALLTRDGGTPA</sequence>
<evidence type="ECO:0000313" key="3">
    <source>
        <dbReference type="Proteomes" id="UP001597353"/>
    </source>
</evidence>
<reference evidence="3" key="1">
    <citation type="journal article" date="2019" name="Int. J. Syst. Evol. Microbiol.">
        <title>The Global Catalogue of Microorganisms (GCM) 10K type strain sequencing project: providing services to taxonomists for standard genome sequencing and annotation.</title>
        <authorList>
            <consortium name="The Broad Institute Genomics Platform"/>
            <consortium name="The Broad Institute Genome Sequencing Center for Infectious Disease"/>
            <person name="Wu L."/>
            <person name="Ma J."/>
        </authorList>
    </citation>
    <scope>NUCLEOTIDE SEQUENCE [LARGE SCALE GENOMIC DNA]</scope>
    <source>
        <strain evidence="3">CGMCC 4.7242</strain>
    </source>
</reference>
<comment type="caution">
    <text evidence="2">The sequence shown here is derived from an EMBL/GenBank/DDBJ whole genome shotgun (WGS) entry which is preliminary data.</text>
</comment>